<evidence type="ECO:0000256" key="1">
    <source>
        <dbReference type="SAM" id="MobiDB-lite"/>
    </source>
</evidence>
<proteinExistence type="predicted"/>
<dbReference type="CDD" id="cd04301">
    <property type="entry name" value="NAT_SF"/>
    <property type="match status" value="1"/>
</dbReference>
<evidence type="ECO:0000313" key="3">
    <source>
        <dbReference type="EMBL" id="CEJ89574.1"/>
    </source>
</evidence>
<sequence>MPPSPRLTTPSMHLNAMAVSKSHQRRGIGRALVAWGKTHGLPIYVTGEEGGLKLYRACGFHVIRDTQVWLKSAGVDVDEADSSAWERDQGGCSMGECVWVPPRQESSASSPSEGGEEGQGTGMIEIRRVAYSASE</sequence>
<name>A0A0A1T429_9HYPO</name>
<dbReference type="Pfam" id="PF13508">
    <property type="entry name" value="Acetyltransf_7"/>
    <property type="match status" value="1"/>
</dbReference>
<dbReference type="HOGENOM" id="CLU_1887210_0_0_1"/>
<feature type="domain" description="N-acetyltransferase" evidence="2">
    <location>
        <begin position="13"/>
        <end position="61"/>
    </location>
</feature>
<dbReference type="Proteomes" id="UP000039046">
    <property type="component" value="Unassembled WGS sequence"/>
</dbReference>
<dbReference type="SUPFAM" id="SSF55729">
    <property type="entry name" value="Acyl-CoA N-acyltransferases (Nat)"/>
    <property type="match status" value="1"/>
</dbReference>
<dbReference type="InterPro" id="IPR000182">
    <property type="entry name" value="GNAT_dom"/>
</dbReference>
<reference evidence="3 4" key="1">
    <citation type="journal article" date="2015" name="Genome Announc.">
        <title>Draft Genome Sequence and Gene Annotation of the Entomopathogenic Fungus Verticillium hemipterigenum.</title>
        <authorList>
            <person name="Horn F."/>
            <person name="Habel A."/>
            <person name="Scharf D.H."/>
            <person name="Dworschak J."/>
            <person name="Brakhage A.A."/>
            <person name="Guthke R."/>
            <person name="Hertweck C."/>
            <person name="Linde J."/>
        </authorList>
    </citation>
    <scope>NUCLEOTIDE SEQUENCE [LARGE SCALE GENOMIC DNA]</scope>
</reference>
<organism evidence="3 4">
    <name type="scientific">[Torrubiella] hemipterigena</name>
    <dbReference type="NCBI Taxonomy" id="1531966"/>
    <lineage>
        <taxon>Eukaryota</taxon>
        <taxon>Fungi</taxon>
        <taxon>Dikarya</taxon>
        <taxon>Ascomycota</taxon>
        <taxon>Pezizomycotina</taxon>
        <taxon>Sordariomycetes</taxon>
        <taxon>Hypocreomycetidae</taxon>
        <taxon>Hypocreales</taxon>
        <taxon>Clavicipitaceae</taxon>
        <taxon>Clavicipitaceae incertae sedis</taxon>
        <taxon>'Torrubiella' clade</taxon>
    </lineage>
</organism>
<protein>
    <recommendedName>
        <fullName evidence="2">N-acetyltransferase domain-containing protein</fullName>
    </recommendedName>
</protein>
<dbReference type="GO" id="GO:0016747">
    <property type="term" value="F:acyltransferase activity, transferring groups other than amino-acyl groups"/>
    <property type="evidence" value="ECO:0007669"/>
    <property type="project" value="InterPro"/>
</dbReference>
<gene>
    <name evidence="3" type="ORF">VHEMI05412</name>
</gene>
<dbReference type="OrthoDB" id="2744543at2759"/>
<dbReference type="Gene3D" id="3.40.630.30">
    <property type="match status" value="1"/>
</dbReference>
<keyword evidence="4" id="KW-1185">Reference proteome</keyword>
<dbReference type="AlphaFoldDB" id="A0A0A1T429"/>
<evidence type="ECO:0000259" key="2">
    <source>
        <dbReference type="Pfam" id="PF13508"/>
    </source>
</evidence>
<accession>A0A0A1T429</accession>
<evidence type="ECO:0000313" key="4">
    <source>
        <dbReference type="Proteomes" id="UP000039046"/>
    </source>
</evidence>
<dbReference type="EMBL" id="CDHN01000002">
    <property type="protein sequence ID" value="CEJ89574.1"/>
    <property type="molecule type" value="Genomic_DNA"/>
</dbReference>
<feature type="region of interest" description="Disordered" evidence="1">
    <location>
        <begin position="101"/>
        <end position="124"/>
    </location>
</feature>
<dbReference type="InterPro" id="IPR016181">
    <property type="entry name" value="Acyl_CoA_acyltransferase"/>
</dbReference>